<feature type="signal peptide" evidence="1">
    <location>
        <begin position="1"/>
        <end position="22"/>
    </location>
</feature>
<dbReference type="Proteomes" id="UP000322918">
    <property type="component" value="Unassembled WGS sequence"/>
</dbReference>
<feature type="chain" id="PRO_5024439209" description="DUF4382 domain-containing protein" evidence="1">
    <location>
        <begin position="23"/>
        <end position="245"/>
    </location>
</feature>
<dbReference type="RefSeq" id="WP_141813367.1">
    <property type="nucleotide sequence ID" value="NZ_VFPL01000001.1"/>
</dbReference>
<evidence type="ECO:0000313" key="3">
    <source>
        <dbReference type="Proteomes" id="UP000322918"/>
    </source>
</evidence>
<name>A0A5M9GWT2_9SPHI</name>
<sequence>MRPKSLLLICCLGALLATSAIISCKKDNPSEKITSGYGDVSYFAKAFGSHSKTASVKSDTVGGQVSVGWSSASVYVEKIAFSGKSNSLLDTTITIEKKLDIFSADALAGIIKLPAGSYRDVKIKMFFKKSPRSEMAFDFKGTFTNTEGGKDSIMVGSSYPFEANLTVTEIAIDPSGKYNVIFNFDLTRVLTGITTAALQTARSYTWPDHKKTYVIWKGGSADEPFYDQVIQNWQTVVNVVVSKEE</sequence>
<accession>A0A5M9GWT2</accession>
<protein>
    <recommendedName>
        <fullName evidence="4">DUF4382 domain-containing protein</fullName>
    </recommendedName>
</protein>
<gene>
    <name evidence="2" type="ORF">F1649_16640</name>
</gene>
<dbReference type="OrthoDB" id="763672at2"/>
<dbReference type="EMBL" id="VWNE01000029">
    <property type="protein sequence ID" value="KAA8479162.1"/>
    <property type="molecule type" value="Genomic_DNA"/>
</dbReference>
<comment type="caution">
    <text evidence="2">The sequence shown here is derived from an EMBL/GenBank/DDBJ whole genome shotgun (WGS) entry which is preliminary data.</text>
</comment>
<keyword evidence="1" id="KW-0732">Signal</keyword>
<evidence type="ECO:0000313" key="2">
    <source>
        <dbReference type="EMBL" id="KAA8479162.1"/>
    </source>
</evidence>
<keyword evidence="3" id="KW-1185">Reference proteome</keyword>
<dbReference type="PROSITE" id="PS51257">
    <property type="entry name" value="PROKAR_LIPOPROTEIN"/>
    <property type="match status" value="1"/>
</dbReference>
<reference evidence="2 3" key="1">
    <citation type="submission" date="2019-09" db="EMBL/GenBank/DDBJ databases">
        <title>Pararcticibacter amylolyticus gen. nov., sp. nov., isolated from a rottenly hemp rope, and reclassification of Pedobacter tournemirensis as Pararcticibacter tournemirensis comb. nov.</title>
        <authorList>
            <person name="Cai Y."/>
        </authorList>
    </citation>
    <scope>NUCLEOTIDE SEQUENCE [LARGE SCALE GENOMIC DNA]</scope>
    <source>
        <strain evidence="2 3">TF5-37.2-LB10</strain>
    </source>
</reference>
<evidence type="ECO:0000256" key="1">
    <source>
        <dbReference type="SAM" id="SignalP"/>
    </source>
</evidence>
<organism evidence="2 3">
    <name type="scientific">Arcticibacter tournemirensis</name>
    <dbReference type="NCBI Taxonomy" id="699437"/>
    <lineage>
        <taxon>Bacteria</taxon>
        <taxon>Pseudomonadati</taxon>
        <taxon>Bacteroidota</taxon>
        <taxon>Sphingobacteriia</taxon>
        <taxon>Sphingobacteriales</taxon>
        <taxon>Sphingobacteriaceae</taxon>
        <taxon>Arcticibacter</taxon>
    </lineage>
</organism>
<evidence type="ECO:0008006" key="4">
    <source>
        <dbReference type="Google" id="ProtNLM"/>
    </source>
</evidence>
<proteinExistence type="predicted"/>
<dbReference type="AlphaFoldDB" id="A0A5M9GWT2"/>